<evidence type="ECO:0000313" key="4">
    <source>
        <dbReference type="Proteomes" id="UP000001514"/>
    </source>
</evidence>
<feature type="non-terminal residue" evidence="3">
    <location>
        <position position="206"/>
    </location>
</feature>
<dbReference type="InterPro" id="IPR047324">
    <property type="entry name" value="LbH_gamma_CA-like"/>
</dbReference>
<dbReference type="InterPro" id="IPR011004">
    <property type="entry name" value="Trimer_LpxA-like_sf"/>
</dbReference>
<dbReference type="InParanoid" id="D8QQ71"/>
<dbReference type="Proteomes" id="UP000001514">
    <property type="component" value="Unassembled WGS sequence"/>
</dbReference>
<name>D8QQ71_SELML</name>
<dbReference type="PANTHER" id="PTHR13061:SF29">
    <property type="entry name" value="GAMMA CARBONIC ANHYDRASE-LIKE 1, MITOCHONDRIAL-RELATED"/>
    <property type="match status" value="1"/>
</dbReference>
<sequence length="206" mass="22977">RADWDYRGQRQIVPLAMAVPYIAPDAWVAPNATLIGNVKVEDKCTVWYGTVLRGDLNKIQMGFCSHIFDRCVLHVASESPVGLPPHLIISHYVTIGPYCTLRSCIIERECIIGERCVIMEGSVVETHSILEPGSVVPPGRRIPTGEVWAGNPAKFVRMVTFDETKAFVGFAEGIRSYAQQYFREFLPYSTAYLELEKIVKNGGVTL</sequence>
<dbReference type="GO" id="GO:0045271">
    <property type="term" value="C:respiratory chain complex I"/>
    <property type="evidence" value="ECO:0000318"/>
    <property type="project" value="GO_Central"/>
</dbReference>
<dbReference type="OMA" id="SVQERCV"/>
<dbReference type="Gene3D" id="2.160.10.10">
    <property type="entry name" value="Hexapeptide repeat proteins"/>
    <property type="match status" value="1"/>
</dbReference>
<comment type="similarity">
    <text evidence="1">Belongs to the gamma-class carbonic anhydrase family.</text>
</comment>
<dbReference type="OrthoDB" id="25818at2759"/>
<evidence type="ECO:0000256" key="2">
    <source>
        <dbReference type="ARBA" id="ARBA00034694"/>
    </source>
</evidence>
<protein>
    <recommendedName>
        <fullName evidence="5">Gamma carbonic anhydrase family protein</fullName>
    </recommendedName>
</protein>
<dbReference type="AlphaFoldDB" id="D8QQ71"/>
<dbReference type="SUPFAM" id="SSF51161">
    <property type="entry name" value="Trimeric LpxA-like enzymes"/>
    <property type="match status" value="1"/>
</dbReference>
<dbReference type="STRING" id="88036.D8QQ71"/>
<evidence type="ECO:0000256" key="1">
    <source>
        <dbReference type="ARBA" id="ARBA00023595"/>
    </source>
</evidence>
<dbReference type="GO" id="GO:0031966">
    <property type="term" value="C:mitochondrial membrane"/>
    <property type="evidence" value="ECO:0000318"/>
    <property type="project" value="GO_Central"/>
</dbReference>
<dbReference type="PANTHER" id="PTHR13061">
    <property type="entry name" value="DYNACTIN SUBUNIT P25"/>
    <property type="match status" value="1"/>
</dbReference>
<gene>
    <name evidence="3" type="ORF">SELMODRAFT_71425</name>
</gene>
<dbReference type="KEGG" id="smo:SELMODRAFT_71425"/>
<organism evidence="4">
    <name type="scientific">Selaginella moellendorffii</name>
    <name type="common">Spikemoss</name>
    <dbReference type="NCBI Taxonomy" id="88036"/>
    <lineage>
        <taxon>Eukaryota</taxon>
        <taxon>Viridiplantae</taxon>
        <taxon>Streptophyta</taxon>
        <taxon>Embryophyta</taxon>
        <taxon>Tracheophyta</taxon>
        <taxon>Lycopodiopsida</taxon>
        <taxon>Selaginellales</taxon>
        <taxon>Selaginellaceae</taxon>
        <taxon>Selaginella</taxon>
    </lineage>
</organism>
<feature type="non-terminal residue" evidence="3">
    <location>
        <position position="1"/>
    </location>
</feature>
<dbReference type="HOGENOM" id="CLU_064827_0_1_1"/>
<proteinExistence type="inferred from homology"/>
<dbReference type="Gramene" id="EFJ37739">
    <property type="protein sequence ID" value="EFJ37739"/>
    <property type="gene ID" value="SELMODRAFT_71425"/>
</dbReference>
<comment type="subcellular location">
    <subcellularLocation>
        <location evidence="2">Mitochondrion membrane</location>
        <topology evidence="2">Peripheral membrane protein</topology>
        <orientation evidence="2">Matrix side</orientation>
    </subcellularLocation>
</comment>
<dbReference type="InterPro" id="IPR050484">
    <property type="entry name" value="Transf_Hexapept/Carb_Anhydrase"/>
</dbReference>
<evidence type="ECO:0008006" key="5">
    <source>
        <dbReference type="Google" id="ProtNLM"/>
    </source>
</evidence>
<dbReference type="CDD" id="cd04645">
    <property type="entry name" value="LbH_gamma_CA_like"/>
    <property type="match status" value="1"/>
</dbReference>
<dbReference type="FunCoup" id="D8QQ71">
    <property type="interactions" value="1163"/>
</dbReference>
<reference evidence="3 4" key="1">
    <citation type="journal article" date="2011" name="Science">
        <title>The Selaginella genome identifies genetic changes associated with the evolution of vascular plants.</title>
        <authorList>
            <person name="Banks J.A."/>
            <person name="Nishiyama T."/>
            <person name="Hasebe M."/>
            <person name="Bowman J.L."/>
            <person name="Gribskov M."/>
            <person name="dePamphilis C."/>
            <person name="Albert V.A."/>
            <person name="Aono N."/>
            <person name="Aoyama T."/>
            <person name="Ambrose B.A."/>
            <person name="Ashton N.W."/>
            <person name="Axtell M.J."/>
            <person name="Barker E."/>
            <person name="Barker M.S."/>
            <person name="Bennetzen J.L."/>
            <person name="Bonawitz N.D."/>
            <person name="Chapple C."/>
            <person name="Cheng C."/>
            <person name="Correa L.G."/>
            <person name="Dacre M."/>
            <person name="DeBarry J."/>
            <person name="Dreyer I."/>
            <person name="Elias M."/>
            <person name="Engstrom E.M."/>
            <person name="Estelle M."/>
            <person name="Feng L."/>
            <person name="Finet C."/>
            <person name="Floyd S.K."/>
            <person name="Frommer W.B."/>
            <person name="Fujita T."/>
            <person name="Gramzow L."/>
            <person name="Gutensohn M."/>
            <person name="Harholt J."/>
            <person name="Hattori M."/>
            <person name="Heyl A."/>
            <person name="Hirai T."/>
            <person name="Hiwatashi Y."/>
            <person name="Ishikawa M."/>
            <person name="Iwata M."/>
            <person name="Karol K.G."/>
            <person name="Koehler B."/>
            <person name="Kolukisaoglu U."/>
            <person name="Kubo M."/>
            <person name="Kurata T."/>
            <person name="Lalonde S."/>
            <person name="Li K."/>
            <person name="Li Y."/>
            <person name="Litt A."/>
            <person name="Lyons E."/>
            <person name="Manning G."/>
            <person name="Maruyama T."/>
            <person name="Michael T.P."/>
            <person name="Mikami K."/>
            <person name="Miyazaki S."/>
            <person name="Morinaga S."/>
            <person name="Murata T."/>
            <person name="Mueller-Roeber B."/>
            <person name="Nelson D.R."/>
            <person name="Obara M."/>
            <person name="Oguri Y."/>
            <person name="Olmstead R.G."/>
            <person name="Onodera N."/>
            <person name="Petersen B.L."/>
            <person name="Pils B."/>
            <person name="Prigge M."/>
            <person name="Rensing S.A."/>
            <person name="Riano-Pachon D.M."/>
            <person name="Roberts A.W."/>
            <person name="Sato Y."/>
            <person name="Scheller H.V."/>
            <person name="Schulz B."/>
            <person name="Schulz C."/>
            <person name="Shakirov E.V."/>
            <person name="Shibagaki N."/>
            <person name="Shinohara N."/>
            <person name="Shippen D.E."/>
            <person name="Soerensen I."/>
            <person name="Sotooka R."/>
            <person name="Sugimoto N."/>
            <person name="Sugita M."/>
            <person name="Sumikawa N."/>
            <person name="Tanurdzic M."/>
            <person name="Theissen G."/>
            <person name="Ulvskov P."/>
            <person name="Wakazuki S."/>
            <person name="Weng J.K."/>
            <person name="Willats W.W."/>
            <person name="Wipf D."/>
            <person name="Wolf P.G."/>
            <person name="Yang L."/>
            <person name="Zimmer A.D."/>
            <person name="Zhu Q."/>
            <person name="Mitros T."/>
            <person name="Hellsten U."/>
            <person name="Loque D."/>
            <person name="Otillar R."/>
            <person name="Salamov A."/>
            <person name="Schmutz J."/>
            <person name="Shapiro H."/>
            <person name="Lindquist E."/>
            <person name="Lucas S."/>
            <person name="Rokhsar D."/>
            <person name="Grigoriev I.V."/>
        </authorList>
    </citation>
    <scope>NUCLEOTIDE SEQUENCE [LARGE SCALE GENOMIC DNA]</scope>
</reference>
<dbReference type="eggNOG" id="ENOG502QQV5">
    <property type="taxonomic scope" value="Eukaryota"/>
</dbReference>
<dbReference type="EMBL" id="GL377565">
    <property type="protein sequence ID" value="EFJ37739.1"/>
    <property type="molecule type" value="Genomic_DNA"/>
</dbReference>
<evidence type="ECO:0000313" key="3">
    <source>
        <dbReference type="EMBL" id="EFJ37739.1"/>
    </source>
</evidence>
<accession>D8QQ71</accession>
<keyword evidence="4" id="KW-1185">Reference proteome</keyword>